<protein>
    <submittedName>
        <fullName evidence="2">Uncharacterized protein</fullName>
    </submittedName>
</protein>
<reference evidence="2" key="1">
    <citation type="submission" date="2023-03" db="EMBL/GenBank/DDBJ databases">
        <title>Massive genome expansion in bonnet fungi (Mycena s.s.) driven by repeated elements and novel gene families across ecological guilds.</title>
        <authorList>
            <consortium name="Lawrence Berkeley National Laboratory"/>
            <person name="Harder C.B."/>
            <person name="Miyauchi S."/>
            <person name="Viragh M."/>
            <person name="Kuo A."/>
            <person name="Thoen E."/>
            <person name="Andreopoulos B."/>
            <person name="Lu D."/>
            <person name="Skrede I."/>
            <person name="Drula E."/>
            <person name="Henrissat B."/>
            <person name="Morin E."/>
            <person name="Kohler A."/>
            <person name="Barry K."/>
            <person name="LaButti K."/>
            <person name="Morin E."/>
            <person name="Salamov A."/>
            <person name="Lipzen A."/>
            <person name="Mereny Z."/>
            <person name="Hegedus B."/>
            <person name="Baldrian P."/>
            <person name="Stursova M."/>
            <person name="Weitz H."/>
            <person name="Taylor A."/>
            <person name="Grigoriev I.V."/>
            <person name="Nagy L.G."/>
            <person name="Martin F."/>
            <person name="Kauserud H."/>
        </authorList>
    </citation>
    <scope>NUCLEOTIDE SEQUENCE</scope>
    <source>
        <strain evidence="2">CBHHK067</strain>
    </source>
</reference>
<feature type="region of interest" description="Disordered" evidence="1">
    <location>
        <begin position="206"/>
        <end position="250"/>
    </location>
</feature>
<evidence type="ECO:0000313" key="3">
    <source>
        <dbReference type="Proteomes" id="UP001221757"/>
    </source>
</evidence>
<dbReference type="AlphaFoldDB" id="A0AAD7GCI3"/>
<accession>A0AAD7GCI3</accession>
<dbReference type="EMBL" id="JARKIE010000135">
    <property type="protein sequence ID" value="KAJ7678393.1"/>
    <property type="molecule type" value="Genomic_DNA"/>
</dbReference>
<gene>
    <name evidence="2" type="ORF">B0H17DRAFT_1139455</name>
</gene>
<organism evidence="2 3">
    <name type="scientific">Mycena rosella</name>
    <name type="common">Pink bonnet</name>
    <name type="synonym">Agaricus rosellus</name>
    <dbReference type="NCBI Taxonomy" id="1033263"/>
    <lineage>
        <taxon>Eukaryota</taxon>
        <taxon>Fungi</taxon>
        <taxon>Dikarya</taxon>
        <taxon>Basidiomycota</taxon>
        <taxon>Agaricomycotina</taxon>
        <taxon>Agaricomycetes</taxon>
        <taxon>Agaricomycetidae</taxon>
        <taxon>Agaricales</taxon>
        <taxon>Marasmiineae</taxon>
        <taxon>Mycenaceae</taxon>
        <taxon>Mycena</taxon>
    </lineage>
</organism>
<dbReference type="Proteomes" id="UP001221757">
    <property type="component" value="Unassembled WGS sequence"/>
</dbReference>
<name>A0AAD7GCI3_MYCRO</name>
<sequence>MLSIPTYFRQGCLEITFQGVSTLKIAKKQDGLPSWSKKTSAKWSASIAVHSRADGLHIEVVGESPVFADVESEGECTMDVQDEHMKHLPSEIDLQDTLRDLKTLLQGTWEYSYPGMGAYALSSPVFTRNGDLILELAAYSSTSTGGGVFAAAKKTMSNLVTNNLLSPGGQLTSKSSTDTIVNTPLLEKADTILITPLLEKAVSDLPVRTKLPPQPTPPMTVKSNGAAPEKNPISNGQKASNGNGFHAAAA</sequence>
<proteinExistence type="predicted"/>
<evidence type="ECO:0000256" key="1">
    <source>
        <dbReference type="SAM" id="MobiDB-lite"/>
    </source>
</evidence>
<comment type="caution">
    <text evidence="2">The sequence shown here is derived from an EMBL/GenBank/DDBJ whole genome shotgun (WGS) entry which is preliminary data.</text>
</comment>
<feature type="compositionally biased region" description="Polar residues" evidence="1">
    <location>
        <begin position="232"/>
        <end position="243"/>
    </location>
</feature>
<keyword evidence="3" id="KW-1185">Reference proteome</keyword>
<evidence type="ECO:0000313" key="2">
    <source>
        <dbReference type="EMBL" id="KAJ7678393.1"/>
    </source>
</evidence>